<dbReference type="Proteomes" id="UP001187343">
    <property type="component" value="Unassembled WGS sequence"/>
</dbReference>
<comment type="caution">
    <text evidence="2">The sequence shown here is derived from an EMBL/GenBank/DDBJ whole genome shotgun (WGS) entry which is preliminary data.</text>
</comment>
<evidence type="ECO:0000256" key="1">
    <source>
        <dbReference type="SAM" id="MobiDB-lite"/>
    </source>
</evidence>
<dbReference type="EMBL" id="JAUYZG010000018">
    <property type="protein sequence ID" value="KAK2881182.1"/>
    <property type="molecule type" value="Genomic_DNA"/>
</dbReference>
<reference evidence="2" key="1">
    <citation type="submission" date="2023-08" db="EMBL/GenBank/DDBJ databases">
        <title>Chromosome-level Genome Assembly of mud carp (Cirrhinus molitorella).</title>
        <authorList>
            <person name="Liu H."/>
        </authorList>
    </citation>
    <scope>NUCLEOTIDE SEQUENCE</scope>
    <source>
        <strain evidence="2">Prfri</strain>
        <tissue evidence="2">Muscle</tissue>
    </source>
</reference>
<evidence type="ECO:0000313" key="3">
    <source>
        <dbReference type="Proteomes" id="UP001187343"/>
    </source>
</evidence>
<proteinExistence type="predicted"/>
<gene>
    <name evidence="2" type="ORF">Q8A67_018450</name>
</gene>
<organism evidence="2 3">
    <name type="scientific">Cirrhinus molitorella</name>
    <name type="common">mud carp</name>
    <dbReference type="NCBI Taxonomy" id="172907"/>
    <lineage>
        <taxon>Eukaryota</taxon>
        <taxon>Metazoa</taxon>
        <taxon>Chordata</taxon>
        <taxon>Craniata</taxon>
        <taxon>Vertebrata</taxon>
        <taxon>Euteleostomi</taxon>
        <taxon>Actinopterygii</taxon>
        <taxon>Neopterygii</taxon>
        <taxon>Teleostei</taxon>
        <taxon>Ostariophysi</taxon>
        <taxon>Cypriniformes</taxon>
        <taxon>Cyprinidae</taxon>
        <taxon>Labeoninae</taxon>
        <taxon>Labeonini</taxon>
        <taxon>Cirrhinus</taxon>
    </lineage>
</organism>
<feature type="region of interest" description="Disordered" evidence="1">
    <location>
        <begin position="47"/>
        <end position="86"/>
    </location>
</feature>
<evidence type="ECO:0000313" key="2">
    <source>
        <dbReference type="EMBL" id="KAK2881182.1"/>
    </source>
</evidence>
<accession>A0AA88PGD3</accession>
<protein>
    <submittedName>
        <fullName evidence="2">Uncharacterized protein</fullName>
    </submittedName>
</protein>
<sequence length="86" mass="9262">MTNAAAHAGRHSGTSCLIDLRLRGLESVSPLLHLLTLLLQECIPPPHTVSARDSPPAGETASYPVTERVATASSDRRGSHLCYWED</sequence>
<name>A0AA88PGD3_9TELE</name>
<keyword evidence="3" id="KW-1185">Reference proteome</keyword>
<dbReference type="AlphaFoldDB" id="A0AA88PGD3"/>